<keyword evidence="3" id="KW-1185">Reference proteome</keyword>
<proteinExistence type="predicted"/>
<protein>
    <submittedName>
        <fullName evidence="2">Aftiphilin</fullName>
    </submittedName>
</protein>
<accession>A0AAE1LTB0</accession>
<reference evidence="2" key="2">
    <citation type="journal article" date="2023" name="BMC Genomics">
        <title>Pest status, molecular evolution, and epigenetic factors derived from the genome assembly of Frankliniella fusca, a thysanopteran phytovirus vector.</title>
        <authorList>
            <person name="Catto M.A."/>
            <person name="Labadie P.E."/>
            <person name="Jacobson A.L."/>
            <person name="Kennedy G.G."/>
            <person name="Srinivasan R."/>
            <person name="Hunt B.G."/>
        </authorList>
    </citation>
    <scope>NUCLEOTIDE SEQUENCE</scope>
    <source>
        <strain evidence="2">PL_HMW_Pooled</strain>
    </source>
</reference>
<comment type="caution">
    <text evidence="2">The sequence shown here is derived from an EMBL/GenBank/DDBJ whole genome shotgun (WGS) entry which is preliminary data.</text>
</comment>
<name>A0AAE1LTB0_9NEOP</name>
<evidence type="ECO:0000256" key="1">
    <source>
        <dbReference type="SAM" id="MobiDB-lite"/>
    </source>
</evidence>
<dbReference type="EMBL" id="JAHWGI010001409">
    <property type="protein sequence ID" value="KAK3930079.1"/>
    <property type="molecule type" value="Genomic_DNA"/>
</dbReference>
<evidence type="ECO:0000313" key="2">
    <source>
        <dbReference type="EMBL" id="KAK3930079.1"/>
    </source>
</evidence>
<gene>
    <name evidence="2" type="ORF">KUF71_004650</name>
</gene>
<reference evidence="2" key="1">
    <citation type="submission" date="2021-07" db="EMBL/GenBank/DDBJ databases">
        <authorList>
            <person name="Catto M.A."/>
            <person name="Jacobson A."/>
            <person name="Kennedy G."/>
            <person name="Labadie P."/>
            <person name="Hunt B.G."/>
            <person name="Srinivasan R."/>
        </authorList>
    </citation>
    <scope>NUCLEOTIDE SEQUENCE</scope>
    <source>
        <strain evidence="2">PL_HMW_Pooled</strain>
        <tissue evidence="2">Head</tissue>
    </source>
</reference>
<sequence length="187" mass="20236">MAVLVCKNRFQLSFTFSWFMGTHHITVSFTVFLLLSCFSNGTIVCLLSSSPSALSLLLCPSLASTHSSLLDLDLLASFDNLASQTMSTPHAAVVCRRLPTSKDPNSAPLATTTTSGNPVLTSTPLQVEQLLANSKRSTPLPTQEKKNRDPTLSPEAVRVLDTLPELAFLSARMLMFPVQGDRNGNKL</sequence>
<feature type="region of interest" description="Disordered" evidence="1">
    <location>
        <begin position="133"/>
        <end position="155"/>
    </location>
</feature>
<dbReference type="Proteomes" id="UP001219518">
    <property type="component" value="Unassembled WGS sequence"/>
</dbReference>
<dbReference type="AlphaFoldDB" id="A0AAE1LTB0"/>
<evidence type="ECO:0000313" key="3">
    <source>
        <dbReference type="Proteomes" id="UP001219518"/>
    </source>
</evidence>
<organism evidence="2 3">
    <name type="scientific">Frankliniella fusca</name>
    <dbReference type="NCBI Taxonomy" id="407009"/>
    <lineage>
        <taxon>Eukaryota</taxon>
        <taxon>Metazoa</taxon>
        <taxon>Ecdysozoa</taxon>
        <taxon>Arthropoda</taxon>
        <taxon>Hexapoda</taxon>
        <taxon>Insecta</taxon>
        <taxon>Pterygota</taxon>
        <taxon>Neoptera</taxon>
        <taxon>Paraneoptera</taxon>
        <taxon>Thysanoptera</taxon>
        <taxon>Terebrantia</taxon>
        <taxon>Thripoidea</taxon>
        <taxon>Thripidae</taxon>
        <taxon>Frankliniella</taxon>
    </lineage>
</organism>